<evidence type="ECO:0000313" key="2">
    <source>
        <dbReference type="Proteomes" id="UP001239111"/>
    </source>
</evidence>
<sequence>MEEEYTGLLSPLGRYFCFDALTHDEKESFEYSQSSDNFPALDNTSPTSIPPGSHIEQAQINTSAAPIQLQPSPAQKRAHESTLSSDVVIDEVLVEDDQNSSTSSAQFIGQRKIMGDSISAKHVMKKPKNEDINSNKSGISDTVPISAEMSVDKYNEFVTRSKGCTNFSGLVAEYTDDIDNLISMVEASYDDADKQGKSSLTRLKKKLSKLQNSSTLKKEEGVELDHSSSSTLNSTQSAGTQNRSVRSSSISSI</sequence>
<keyword evidence="2" id="KW-1185">Reference proteome</keyword>
<accession>A0ACC2PXD5</accession>
<organism evidence="1 2">
    <name type="scientific">Eretmocerus hayati</name>
    <dbReference type="NCBI Taxonomy" id="131215"/>
    <lineage>
        <taxon>Eukaryota</taxon>
        <taxon>Metazoa</taxon>
        <taxon>Ecdysozoa</taxon>
        <taxon>Arthropoda</taxon>
        <taxon>Hexapoda</taxon>
        <taxon>Insecta</taxon>
        <taxon>Pterygota</taxon>
        <taxon>Neoptera</taxon>
        <taxon>Endopterygota</taxon>
        <taxon>Hymenoptera</taxon>
        <taxon>Apocrita</taxon>
        <taxon>Proctotrupomorpha</taxon>
        <taxon>Chalcidoidea</taxon>
        <taxon>Aphelinidae</taxon>
        <taxon>Aphelininae</taxon>
        <taxon>Eretmocerus</taxon>
    </lineage>
</organism>
<name>A0ACC2PXD5_9HYME</name>
<proteinExistence type="predicted"/>
<dbReference type="Proteomes" id="UP001239111">
    <property type="component" value="Chromosome 1"/>
</dbReference>
<reference evidence="1" key="1">
    <citation type="submission" date="2023-04" db="EMBL/GenBank/DDBJ databases">
        <title>A chromosome-level genome assembly of the parasitoid wasp Eretmocerus hayati.</title>
        <authorList>
            <person name="Zhong Y."/>
            <person name="Liu S."/>
            <person name="Liu Y."/>
        </authorList>
    </citation>
    <scope>NUCLEOTIDE SEQUENCE</scope>
    <source>
        <strain evidence="1">ZJU_SS_LIU_2023</strain>
    </source>
</reference>
<gene>
    <name evidence="1" type="ORF">QAD02_023577</name>
</gene>
<protein>
    <submittedName>
        <fullName evidence="1">Uncharacterized protein</fullName>
    </submittedName>
</protein>
<dbReference type="EMBL" id="CM056741">
    <property type="protein sequence ID" value="KAJ8687783.1"/>
    <property type="molecule type" value="Genomic_DNA"/>
</dbReference>
<comment type="caution">
    <text evidence="1">The sequence shown here is derived from an EMBL/GenBank/DDBJ whole genome shotgun (WGS) entry which is preliminary data.</text>
</comment>
<evidence type="ECO:0000313" key="1">
    <source>
        <dbReference type="EMBL" id="KAJ8687783.1"/>
    </source>
</evidence>